<dbReference type="PROSITE" id="PS50975">
    <property type="entry name" value="ATP_GRASP"/>
    <property type="match status" value="1"/>
</dbReference>
<dbReference type="RefSeq" id="WP_146886472.1">
    <property type="nucleotide sequence ID" value="NZ_BJXB01000016.1"/>
</dbReference>
<dbReference type="SUPFAM" id="SSF56059">
    <property type="entry name" value="Glutathione synthetase ATP-binding domain-like"/>
    <property type="match status" value="1"/>
</dbReference>
<evidence type="ECO:0000256" key="4">
    <source>
        <dbReference type="ARBA" id="ARBA00012968"/>
    </source>
</evidence>
<comment type="function">
    <text evidence="1">Catalyzes the ATP-dependent polymerization of arginine and aspartate to multi-L-arginyl-poly-L-aspartic acid (cyanophycin; a water-insoluble reserve polymer).</text>
</comment>
<dbReference type="InterPro" id="IPR004101">
    <property type="entry name" value="Mur_ligase_C"/>
</dbReference>
<dbReference type="Gene3D" id="3.90.190.20">
    <property type="entry name" value="Mur ligase, C-terminal domain"/>
    <property type="match status" value="1"/>
</dbReference>
<dbReference type="GO" id="GO:0046872">
    <property type="term" value="F:metal ion binding"/>
    <property type="evidence" value="ECO:0007669"/>
    <property type="project" value="InterPro"/>
</dbReference>
<protein>
    <recommendedName>
        <fullName evidence="6">Cyanophycin synthetase</fullName>
        <ecNumber evidence="5">6.3.2.29</ecNumber>
        <ecNumber evidence="4">6.3.2.30</ecNumber>
    </recommendedName>
    <alternativeName>
        <fullName evidence="7">Cyanophycin synthase</fullName>
    </alternativeName>
</protein>
<dbReference type="AlphaFoldDB" id="A0A511N4S0"/>
<evidence type="ECO:0000256" key="7">
    <source>
        <dbReference type="ARBA" id="ARBA00031353"/>
    </source>
</evidence>
<sequence>MIRSPETSRFPDPSQPLQVIQVQVYRGPNAFSHGRLVRLRLHEASLLPFRSEAVLQVMDALYGCDGLTEVRTLPESRQVSQLVALLACQLQKLALGDLPELNLRKHPGKIADNDVLYPCQNEQVGRLAGWLALQLIEVALPECCQGLQGHAGLLSDEWTVDDPPAMHFWSAVVWLKKQARKTQLGPTTAALVKEAQARGIPVLRLDDYSLVQLGYGKFQQRIRASITSLTSSLAVEAACDKDLTKSLLQKTGIPVPEGKVVRSLEGALKVAHELGYPLVTKPLDGNHGRGVTLDVSSDETLEWGFEQARLHSEEVILEQQFRGRDYRILVVGGKLVAAAERVPAHVVGDGVHTIEELMERVNRDPRRGEGHEKVLTRLTMDDLVVHHLARAGFAPVSVPAESEVVFLRETANLSTGGTAIDRTDEVHPENRRMFERAARSVGLDVAGLDVIAPDISKPIRKTGGGIIEVNACPGFRMHLEPSEGTPRNVAAPVMDLLFPADQPFQLPIASITGTNGKTTTSRMLSHILKQQGYTVGLTTSTGIYVDGMLIEEGDTTGPISARTILMDPEVDFAVLETARGGMMRTGLAFEECHIGAVLNVQEDHLGLKGIDTLEDLAWVKSVVIETVAPSGFSILNADDPLVLRMKAQAGGQVMLFSMQGANAPAVQEHLKQGGTAVVFEHLRTVGPETASQAQKSPGWITLYQGSQGTPVMPVNEIPATLMGLARVNIENALAAVSMAHAAGVPSATIREALQTFGCSFEESPGRLNFYREHPFTVLMDYAHNPAGITHLKNLVLAMKEQYGRVIGVVGAAGDRRNQDILKMGALCAEMFDQMILRDDEDTRGREEGESAALLLQGALQTGMSPTCIQTVLRENEAVETAMTLAEPGDLVVVIATEVEEVWEKIKAFSPALQEVSNA</sequence>
<evidence type="ECO:0000256" key="2">
    <source>
        <dbReference type="ARBA" id="ARBA00009060"/>
    </source>
</evidence>
<comment type="catalytic activity">
    <reaction evidence="9">
        <text>[L-4-(L-arginin-2-N-yl)aspartate](n) + L-aspartate + ATP = [L-4-(L-arginin-2-N-yl)aspartate](n)-L-aspartate + ADP + phosphate + H(+)</text>
        <dbReference type="Rhea" id="RHEA:13277"/>
        <dbReference type="Rhea" id="RHEA-COMP:13728"/>
        <dbReference type="Rhea" id="RHEA-COMP:13733"/>
        <dbReference type="ChEBI" id="CHEBI:15378"/>
        <dbReference type="ChEBI" id="CHEBI:29991"/>
        <dbReference type="ChEBI" id="CHEBI:30616"/>
        <dbReference type="ChEBI" id="CHEBI:43474"/>
        <dbReference type="ChEBI" id="CHEBI:137986"/>
        <dbReference type="ChEBI" id="CHEBI:137990"/>
        <dbReference type="ChEBI" id="CHEBI:456216"/>
        <dbReference type="EC" id="6.3.2.29"/>
    </reaction>
</comment>
<evidence type="ECO:0000256" key="8">
    <source>
        <dbReference type="ARBA" id="ARBA00048094"/>
    </source>
</evidence>
<feature type="domain" description="ATP-grasp" evidence="11">
    <location>
        <begin position="245"/>
        <end position="498"/>
    </location>
</feature>
<dbReference type="GO" id="GO:0005524">
    <property type="term" value="F:ATP binding"/>
    <property type="evidence" value="ECO:0007669"/>
    <property type="project" value="UniProtKB-UniRule"/>
</dbReference>
<dbReference type="Proteomes" id="UP000321306">
    <property type="component" value="Unassembled WGS sequence"/>
</dbReference>
<dbReference type="Pfam" id="PF02875">
    <property type="entry name" value="Mur_ligase_C"/>
    <property type="match status" value="1"/>
</dbReference>
<evidence type="ECO:0000313" key="12">
    <source>
        <dbReference type="EMBL" id="GEM47863.1"/>
    </source>
</evidence>
<evidence type="ECO:0000256" key="5">
    <source>
        <dbReference type="ARBA" id="ARBA00013005"/>
    </source>
</evidence>
<dbReference type="Gene3D" id="3.40.1190.10">
    <property type="entry name" value="Mur-like, catalytic domain"/>
    <property type="match status" value="1"/>
</dbReference>
<dbReference type="EC" id="6.3.2.30" evidence="4"/>
<dbReference type="PANTHER" id="PTHR23135:SF18">
    <property type="entry name" value="CYANOPHYCIN SYNTHETASE"/>
    <property type="match status" value="1"/>
</dbReference>
<dbReference type="GO" id="GO:0071161">
    <property type="term" value="F:cyanophycin synthetase activity (L-arginine-adding)"/>
    <property type="evidence" value="ECO:0007669"/>
    <property type="project" value="UniProtKB-EC"/>
</dbReference>
<comment type="caution">
    <text evidence="12">The sequence shown here is derived from an EMBL/GenBank/DDBJ whole genome shotgun (WGS) entry which is preliminary data.</text>
</comment>
<gene>
    <name evidence="12" type="ORF">DC3_34980</name>
</gene>
<dbReference type="Pfam" id="PF08443">
    <property type="entry name" value="RimK"/>
    <property type="match status" value="1"/>
</dbReference>
<evidence type="ECO:0000256" key="1">
    <source>
        <dbReference type="ARBA" id="ARBA00003184"/>
    </source>
</evidence>
<dbReference type="OrthoDB" id="9803907at2"/>
<comment type="similarity">
    <text evidence="2">In the C-terminal section; belongs to the MurCDEF family.</text>
</comment>
<dbReference type="NCBIfam" id="NF010623">
    <property type="entry name" value="PRK14016.1"/>
    <property type="match status" value="1"/>
</dbReference>
<name>A0A511N4S0_DEIC1</name>
<dbReference type="GO" id="GO:0071160">
    <property type="term" value="F:cyanophycin synthetase activity (L-aspartate-adding)"/>
    <property type="evidence" value="ECO:0007669"/>
    <property type="project" value="UniProtKB-EC"/>
</dbReference>
<dbReference type="PANTHER" id="PTHR23135">
    <property type="entry name" value="MUR LIGASE FAMILY MEMBER"/>
    <property type="match status" value="1"/>
</dbReference>
<evidence type="ECO:0000256" key="3">
    <source>
        <dbReference type="ARBA" id="ARBA00011738"/>
    </source>
</evidence>
<dbReference type="InterPro" id="IPR013651">
    <property type="entry name" value="ATP-grasp_RimK-type"/>
</dbReference>
<keyword evidence="13" id="KW-1185">Reference proteome</keyword>
<organism evidence="12 13">
    <name type="scientific">Deinococcus cellulosilyticus (strain DSM 18568 / NBRC 106333 / KACC 11606 / 5516J-15)</name>
    <dbReference type="NCBI Taxonomy" id="1223518"/>
    <lineage>
        <taxon>Bacteria</taxon>
        <taxon>Thermotogati</taxon>
        <taxon>Deinococcota</taxon>
        <taxon>Deinococci</taxon>
        <taxon>Deinococcales</taxon>
        <taxon>Deinococcaceae</taxon>
        <taxon>Deinococcus</taxon>
    </lineage>
</organism>
<dbReference type="InterPro" id="IPR011810">
    <property type="entry name" value="Cya_phycin_syn"/>
</dbReference>
<dbReference type="SUPFAM" id="SSF53244">
    <property type="entry name" value="MurD-like peptide ligases, peptide-binding domain"/>
    <property type="match status" value="1"/>
</dbReference>
<dbReference type="InterPro" id="IPR013221">
    <property type="entry name" value="Mur_ligase_cen"/>
</dbReference>
<proteinExistence type="inferred from homology"/>
<evidence type="ECO:0000259" key="11">
    <source>
        <dbReference type="PROSITE" id="PS50975"/>
    </source>
</evidence>
<reference evidence="12 13" key="1">
    <citation type="submission" date="2019-07" db="EMBL/GenBank/DDBJ databases">
        <title>Whole genome shotgun sequence of Deinococcus cellulosilyticus NBRC 106333.</title>
        <authorList>
            <person name="Hosoyama A."/>
            <person name="Uohara A."/>
            <person name="Ohji S."/>
            <person name="Ichikawa N."/>
        </authorList>
    </citation>
    <scope>NUCLEOTIDE SEQUENCE [LARGE SCALE GENOMIC DNA]</scope>
    <source>
        <strain evidence="12 13">NBRC 106333</strain>
    </source>
</reference>
<dbReference type="EMBL" id="BJXB01000016">
    <property type="protein sequence ID" value="GEM47863.1"/>
    <property type="molecule type" value="Genomic_DNA"/>
</dbReference>
<comment type="catalytic activity">
    <reaction evidence="8">
        <text>[L-4-(L-arginin-2-N-yl)aspartate](n)-L-aspartate + L-arginine + ATP = [L-4-(L-arginin-2-N-yl)aspartate](n+1) + ADP + phosphate + H(+)</text>
        <dbReference type="Rhea" id="RHEA:23888"/>
        <dbReference type="Rhea" id="RHEA-COMP:13732"/>
        <dbReference type="Rhea" id="RHEA-COMP:13733"/>
        <dbReference type="ChEBI" id="CHEBI:15378"/>
        <dbReference type="ChEBI" id="CHEBI:30616"/>
        <dbReference type="ChEBI" id="CHEBI:32682"/>
        <dbReference type="ChEBI" id="CHEBI:43474"/>
        <dbReference type="ChEBI" id="CHEBI:137986"/>
        <dbReference type="ChEBI" id="CHEBI:137990"/>
        <dbReference type="ChEBI" id="CHEBI:456216"/>
        <dbReference type="EC" id="6.3.2.30"/>
    </reaction>
</comment>
<keyword evidence="10" id="KW-0547">Nucleotide-binding</keyword>
<evidence type="ECO:0000313" key="13">
    <source>
        <dbReference type="Proteomes" id="UP000321306"/>
    </source>
</evidence>
<evidence type="ECO:0000256" key="10">
    <source>
        <dbReference type="PROSITE-ProRule" id="PRU00409"/>
    </source>
</evidence>
<dbReference type="Pfam" id="PF08245">
    <property type="entry name" value="Mur_ligase_M"/>
    <property type="match status" value="1"/>
</dbReference>
<keyword evidence="10" id="KW-0067">ATP-binding</keyword>
<dbReference type="InterPro" id="IPR036615">
    <property type="entry name" value="Mur_ligase_C_dom_sf"/>
</dbReference>
<evidence type="ECO:0000256" key="9">
    <source>
        <dbReference type="ARBA" id="ARBA00048425"/>
    </source>
</evidence>
<dbReference type="EC" id="6.3.2.29" evidence="5"/>
<dbReference type="InterPro" id="IPR011761">
    <property type="entry name" value="ATP-grasp"/>
</dbReference>
<dbReference type="InterPro" id="IPR036565">
    <property type="entry name" value="Mur-like_cat_sf"/>
</dbReference>
<accession>A0A511N4S0</accession>
<evidence type="ECO:0000256" key="6">
    <source>
        <dbReference type="ARBA" id="ARBA00022036"/>
    </source>
</evidence>
<dbReference type="SUPFAM" id="SSF53623">
    <property type="entry name" value="MurD-like peptide ligases, catalytic domain"/>
    <property type="match status" value="1"/>
</dbReference>
<dbReference type="NCBIfam" id="TIGR02068">
    <property type="entry name" value="cya_phycin_syn"/>
    <property type="match status" value="1"/>
</dbReference>
<comment type="subunit">
    <text evidence="3">Homodimer.</text>
</comment>
<dbReference type="Gene3D" id="3.30.470.20">
    <property type="entry name" value="ATP-grasp fold, B domain"/>
    <property type="match status" value="2"/>
</dbReference>